<protein>
    <submittedName>
        <fullName evidence="1">Uncharacterized protein</fullName>
    </submittedName>
</protein>
<sequence length="81" mass="9002">MGVVGEYLDTHPQRVILLIRNPLDAGLSEYVRQIIAKKKKGTGKYRNVEGPFTESHFLIRTSSNELSLAPGNIDIAELHNA</sequence>
<gene>
    <name evidence="1" type="ORF">EB796_014345</name>
</gene>
<dbReference type="Proteomes" id="UP000593567">
    <property type="component" value="Unassembled WGS sequence"/>
</dbReference>
<reference evidence="1" key="1">
    <citation type="submission" date="2020-06" db="EMBL/GenBank/DDBJ databases">
        <title>Draft genome of Bugula neritina, a colonial animal packing powerful symbionts and potential medicines.</title>
        <authorList>
            <person name="Rayko M."/>
        </authorList>
    </citation>
    <scope>NUCLEOTIDE SEQUENCE [LARGE SCALE GENOMIC DNA]</scope>
    <source>
        <strain evidence="1">Kwan_BN1</strain>
    </source>
</reference>
<accession>A0A7J7JLU7</accession>
<dbReference type="EMBL" id="VXIV02002106">
    <property type="protein sequence ID" value="KAF6027339.1"/>
    <property type="molecule type" value="Genomic_DNA"/>
</dbReference>
<organism evidence="1 2">
    <name type="scientific">Bugula neritina</name>
    <name type="common">Brown bryozoan</name>
    <name type="synonym">Sertularia neritina</name>
    <dbReference type="NCBI Taxonomy" id="10212"/>
    <lineage>
        <taxon>Eukaryota</taxon>
        <taxon>Metazoa</taxon>
        <taxon>Spiralia</taxon>
        <taxon>Lophotrochozoa</taxon>
        <taxon>Bryozoa</taxon>
        <taxon>Gymnolaemata</taxon>
        <taxon>Cheilostomatida</taxon>
        <taxon>Flustrina</taxon>
        <taxon>Buguloidea</taxon>
        <taxon>Bugulidae</taxon>
        <taxon>Bugula</taxon>
    </lineage>
</organism>
<dbReference type="AlphaFoldDB" id="A0A7J7JLU7"/>
<dbReference type="OrthoDB" id="5985073at2759"/>
<evidence type="ECO:0000313" key="1">
    <source>
        <dbReference type="EMBL" id="KAF6027339.1"/>
    </source>
</evidence>
<proteinExistence type="predicted"/>
<keyword evidence="2" id="KW-1185">Reference proteome</keyword>
<name>A0A7J7JLU7_BUGNE</name>
<comment type="caution">
    <text evidence="1">The sequence shown here is derived from an EMBL/GenBank/DDBJ whole genome shotgun (WGS) entry which is preliminary data.</text>
</comment>
<evidence type="ECO:0000313" key="2">
    <source>
        <dbReference type="Proteomes" id="UP000593567"/>
    </source>
</evidence>